<keyword evidence="4" id="KW-0256">Endoplasmic reticulum</keyword>
<organism evidence="9 10">
    <name type="scientific">Aspergillus carbonarius (strain ITEM 5010)</name>
    <dbReference type="NCBI Taxonomy" id="602072"/>
    <lineage>
        <taxon>Eukaryota</taxon>
        <taxon>Fungi</taxon>
        <taxon>Dikarya</taxon>
        <taxon>Ascomycota</taxon>
        <taxon>Pezizomycotina</taxon>
        <taxon>Eurotiomycetes</taxon>
        <taxon>Eurotiomycetidae</taxon>
        <taxon>Eurotiales</taxon>
        <taxon>Aspergillaceae</taxon>
        <taxon>Aspergillus</taxon>
        <taxon>Aspergillus subgen. Circumdati</taxon>
    </lineage>
</organism>
<reference evidence="10" key="1">
    <citation type="journal article" date="2017" name="Genome Biol.">
        <title>Comparative genomics reveals high biological diversity and specific adaptations in the industrially and medically important fungal genus Aspergillus.</title>
        <authorList>
            <person name="de Vries R.P."/>
            <person name="Riley R."/>
            <person name="Wiebenga A."/>
            <person name="Aguilar-Osorio G."/>
            <person name="Amillis S."/>
            <person name="Uchima C.A."/>
            <person name="Anderluh G."/>
            <person name="Asadollahi M."/>
            <person name="Askin M."/>
            <person name="Barry K."/>
            <person name="Battaglia E."/>
            <person name="Bayram O."/>
            <person name="Benocci T."/>
            <person name="Braus-Stromeyer S.A."/>
            <person name="Caldana C."/>
            <person name="Canovas D."/>
            <person name="Cerqueira G.C."/>
            <person name="Chen F."/>
            <person name="Chen W."/>
            <person name="Choi C."/>
            <person name="Clum A."/>
            <person name="Dos Santos R.A."/>
            <person name="Damasio A.R."/>
            <person name="Diallinas G."/>
            <person name="Emri T."/>
            <person name="Fekete E."/>
            <person name="Flipphi M."/>
            <person name="Freyberg S."/>
            <person name="Gallo A."/>
            <person name="Gournas C."/>
            <person name="Habgood R."/>
            <person name="Hainaut M."/>
            <person name="Harispe M.L."/>
            <person name="Henrissat B."/>
            <person name="Hilden K.S."/>
            <person name="Hope R."/>
            <person name="Hossain A."/>
            <person name="Karabika E."/>
            <person name="Karaffa L."/>
            <person name="Karanyi Z."/>
            <person name="Krasevec N."/>
            <person name="Kuo A."/>
            <person name="Kusch H."/>
            <person name="LaButti K."/>
            <person name="Lagendijk E.L."/>
            <person name="Lapidus A."/>
            <person name="Levasseur A."/>
            <person name="Lindquist E."/>
            <person name="Lipzen A."/>
            <person name="Logrieco A.F."/>
            <person name="MacCabe A."/>
            <person name="Maekelae M.R."/>
            <person name="Malavazi I."/>
            <person name="Melin P."/>
            <person name="Meyer V."/>
            <person name="Mielnichuk N."/>
            <person name="Miskei M."/>
            <person name="Molnar A.P."/>
            <person name="Mule G."/>
            <person name="Ngan C.Y."/>
            <person name="Orejas M."/>
            <person name="Orosz E."/>
            <person name="Ouedraogo J.P."/>
            <person name="Overkamp K.M."/>
            <person name="Park H.-S."/>
            <person name="Perrone G."/>
            <person name="Piumi F."/>
            <person name="Punt P.J."/>
            <person name="Ram A.F."/>
            <person name="Ramon A."/>
            <person name="Rauscher S."/>
            <person name="Record E."/>
            <person name="Riano-Pachon D.M."/>
            <person name="Robert V."/>
            <person name="Roehrig J."/>
            <person name="Ruller R."/>
            <person name="Salamov A."/>
            <person name="Salih N.S."/>
            <person name="Samson R.A."/>
            <person name="Sandor E."/>
            <person name="Sanguinetti M."/>
            <person name="Schuetze T."/>
            <person name="Sepcic K."/>
            <person name="Shelest E."/>
            <person name="Sherlock G."/>
            <person name="Sophianopoulou V."/>
            <person name="Squina F.M."/>
            <person name="Sun H."/>
            <person name="Susca A."/>
            <person name="Todd R.B."/>
            <person name="Tsang A."/>
            <person name="Unkles S.E."/>
            <person name="van de Wiele N."/>
            <person name="van Rossen-Uffink D."/>
            <person name="Oliveira J.V."/>
            <person name="Vesth T.C."/>
            <person name="Visser J."/>
            <person name="Yu J.-H."/>
            <person name="Zhou M."/>
            <person name="Andersen M.R."/>
            <person name="Archer D.B."/>
            <person name="Baker S.E."/>
            <person name="Benoit I."/>
            <person name="Brakhage A.A."/>
            <person name="Braus G.H."/>
            <person name="Fischer R."/>
            <person name="Frisvad J.C."/>
            <person name="Goldman G.H."/>
            <person name="Houbraken J."/>
            <person name="Oakley B."/>
            <person name="Pocsi I."/>
            <person name="Scazzocchio C."/>
            <person name="Seiboth B."/>
            <person name="vanKuyk P.A."/>
            <person name="Wortman J."/>
            <person name="Dyer P.S."/>
            <person name="Grigoriev I.V."/>
        </authorList>
    </citation>
    <scope>NUCLEOTIDE SEQUENCE [LARGE SCALE GENOMIC DNA]</scope>
    <source>
        <strain evidence="10">ITEM 5010</strain>
    </source>
</reference>
<evidence type="ECO:0000256" key="7">
    <source>
        <dbReference type="SAM" id="MobiDB-lite"/>
    </source>
</evidence>
<evidence type="ECO:0000313" key="10">
    <source>
        <dbReference type="Proteomes" id="UP000188318"/>
    </source>
</evidence>
<evidence type="ECO:0000313" key="9">
    <source>
        <dbReference type="EMBL" id="OOF95284.1"/>
    </source>
</evidence>
<dbReference type="GO" id="GO:0005783">
    <property type="term" value="C:endoplasmic reticulum"/>
    <property type="evidence" value="ECO:0007669"/>
    <property type="project" value="UniProtKB-SubCell"/>
</dbReference>
<accession>A0A1R3RLB7</accession>
<evidence type="ECO:0000256" key="1">
    <source>
        <dbReference type="ARBA" id="ARBA00004173"/>
    </source>
</evidence>
<proteinExistence type="predicted"/>
<evidence type="ECO:0000259" key="8">
    <source>
        <dbReference type="Pfam" id="PF12697"/>
    </source>
</evidence>
<dbReference type="PANTHER" id="PTHR48182">
    <property type="entry name" value="PROTEIN SERAC1"/>
    <property type="match status" value="1"/>
</dbReference>
<evidence type="ECO:0000256" key="6">
    <source>
        <dbReference type="ARBA" id="ARBA00023136"/>
    </source>
</evidence>
<feature type="compositionally biased region" description="Polar residues" evidence="7">
    <location>
        <begin position="283"/>
        <end position="297"/>
    </location>
</feature>
<comment type="subcellular location">
    <subcellularLocation>
        <location evidence="2">Endoplasmic reticulum</location>
    </subcellularLocation>
    <subcellularLocation>
        <location evidence="3">Membrane</location>
    </subcellularLocation>
    <subcellularLocation>
        <location evidence="1">Mitochondrion</location>
    </subcellularLocation>
</comment>
<feature type="region of interest" description="Disordered" evidence="7">
    <location>
        <begin position="283"/>
        <end position="304"/>
    </location>
</feature>
<dbReference type="PANTHER" id="PTHR48182:SF2">
    <property type="entry name" value="PROTEIN SERAC1"/>
    <property type="match status" value="1"/>
</dbReference>
<keyword evidence="10" id="KW-1185">Reference proteome</keyword>
<dbReference type="InterPro" id="IPR052374">
    <property type="entry name" value="SERAC1"/>
</dbReference>
<dbReference type="Proteomes" id="UP000188318">
    <property type="component" value="Unassembled WGS sequence"/>
</dbReference>
<evidence type="ECO:0000256" key="5">
    <source>
        <dbReference type="ARBA" id="ARBA00023128"/>
    </source>
</evidence>
<evidence type="ECO:0000256" key="2">
    <source>
        <dbReference type="ARBA" id="ARBA00004240"/>
    </source>
</evidence>
<dbReference type="GO" id="GO:0016020">
    <property type="term" value="C:membrane"/>
    <property type="evidence" value="ECO:0007669"/>
    <property type="project" value="UniProtKB-SubCell"/>
</dbReference>
<dbReference type="AlphaFoldDB" id="A0A1R3RLB7"/>
<keyword evidence="6" id="KW-0472">Membrane</keyword>
<dbReference type="OrthoDB" id="427518at2759"/>
<evidence type="ECO:0000256" key="4">
    <source>
        <dbReference type="ARBA" id="ARBA00022824"/>
    </source>
</evidence>
<dbReference type="GO" id="GO:0005739">
    <property type="term" value="C:mitochondrion"/>
    <property type="evidence" value="ECO:0007669"/>
    <property type="project" value="UniProtKB-SubCell"/>
</dbReference>
<gene>
    <name evidence="9" type="ORF">ASPCADRAFT_5815</name>
</gene>
<dbReference type="Gene3D" id="3.40.50.1820">
    <property type="entry name" value="alpha/beta hydrolase"/>
    <property type="match status" value="1"/>
</dbReference>
<name>A0A1R3RLB7_ASPC5</name>
<evidence type="ECO:0000256" key="3">
    <source>
        <dbReference type="ARBA" id="ARBA00004370"/>
    </source>
</evidence>
<dbReference type="InterPro" id="IPR000073">
    <property type="entry name" value="AB_hydrolase_1"/>
</dbReference>
<dbReference type="SUPFAM" id="SSF53474">
    <property type="entry name" value="alpha/beta-Hydrolases"/>
    <property type="match status" value="1"/>
</dbReference>
<dbReference type="Pfam" id="PF12697">
    <property type="entry name" value="Abhydrolase_6"/>
    <property type="match status" value="1"/>
</dbReference>
<protein>
    <recommendedName>
        <fullName evidence="8">AB hydrolase-1 domain-containing protein</fullName>
    </recommendedName>
</protein>
<dbReference type="EMBL" id="KV907500">
    <property type="protein sequence ID" value="OOF95284.1"/>
    <property type="molecule type" value="Genomic_DNA"/>
</dbReference>
<sequence>MSLKVLRDRVDARVDIVFVHGWKADANHPSWTSTQLICWPEQLIPAKIPEARILSYNYECQLNDFWNDDDDIITDHSNDMLDQIMDQRTEGNQGNRPVIFIAHCLGGLVVENALIHGSQNDERKKLVDCVRGLILLATPHYQPSTLSQVNKYFLLAGEAPLGDDELKLRSKWVLSISVGFARLRSGQFELDLLCFYEGTAMLVDGAKVKIVDSSLASPPGASAAERLAADHLRMTQFENGEDRDIGKLVRALKRWVAKIPPPPGDENATSKMNIWSHASFGGSTNNGVQMGQVSGSASGFDFRR</sequence>
<dbReference type="VEuPathDB" id="FungiDB:ASPCADRAFT_5815"/>
<keyword evidence="5" id="KW-0496">Mitochondrion</keyword>
<dbReference type="OMA" id="WATEEEN"/>
<feature type="domain" description="AB hydrolase-1" evidence="8">
    <location>
        <begin position="16"/>
        <end position="200"/>
    </location>
</feature>
<dbReference type="InterPro" id="IPR029058">
    <property type="entry name" value="AB_hydrolase_fold"/>
</dbReference>